<dbReference type="RefSeq" id="WP_053936597.1">
    <property type="nucleotide sequence ID" value="NZ_LAQT01000002.1"/>
</dbReference>
<evidence type="ECO:0000256" key="1">
    <source>
        <dbReference type="SAM" id="Phobius"/>
    </source>
</evidence>
<keyword evidence="1" id="KW-0812">Transmembrane</keyword>
<dbReference type="Proteomes" id="UP000037939">
    <property type="component" value="Unassembled WGS sequence"/>
</dbReference>
<keyword evidence="3" id="KW-1185">Reference proteome</keyword>
<organism evidence="2 3">
    <name type="scientific">Amantichitinum ursilacus</name>
    <dbReference type="NCBI Taxonomy" id="857265"/>
    <lineage>
        <taxon>Bacteria</taxon>
        <taxon>Pseudomonadati</taxon>
        <taxon>Pseudomonadota</taxon>
        <taxon>Betaproteobacteria</taxon>
        <taxon>Neisseriales</taxon>
        <taxon>Chitinibacteraceae</taxon>
        <taxon>Amantichitinum</taxon>
    </lineage>
</organism>
<dbReference type="OrthoDB" id="9027098at2"/>
<proteinExistence type="predicted"/>
<name>A0A0N0GQW6_9NEIS</name>
<keyword evidence="1" id="KW-0472">Membrane</keyword>
<keyword evidence="1" id="KW-1133">Transmembrane helix</keyword>
<gene>
    <name evidence="2" type="ORF">WG78_04640</name>
</gene>
<dbReference type="STRING" id="857265.WG78_04640"/>
<dbReference type="EMBL" id="LAQT01000002">
    <property type="protein sequence ID" value="KPC54831.1"/>
    <property type="molecule type" value="Genomic_DNA"/>
</dbReference>
<sequence>MIYFLILPLIVFGVVGDHTTLLNGALWGLALLALEIAVAAALLRFKKTPPPSTAPDAGTAAVAANPRARAGLQFEPSVCEMSGIELVADITIASAQTGLLAAATSNHALIAGYLRNDEAVANLFRLPLDALLPAFPAGLHALPLSVSLRYGDGATLVSAYGCYAEIERTLLSLLHATANQLVQERGEFIDGKFFTSDTVLHIVRDQMEDRGLTIAAISRAGLTAAIQRELSRLRAHLALDGPRADIAS</sequence>
<dbReference type="AlphaFoldDB" id="A0A0N0GQW6"/>
<accession>A0A0N0GQW6</accession>
<evidence type="ECO:0000313" key="3">
    <source>
        <dbReference type="Proteomes" id="UP000037939"/>
    </source>
</evidence>
<reference evidence="2 3" key="1">
    <citation type="submission" date="2015-07" db="EMBL/GenBank/DDBJ databases">
        <title>Draft genome sequence of the Amantichitinum ursilacus IGB-41, a new chitin-degrading bacterium.</title>
        <authorList>
            <person name="Kirstahler P."/>
            <person name="Guenther M."/>
            <person name="Grumaz C."/>
            <person name="Rupp S."/>
            <person name="Zibek S."/>
            <person name="Sohn K."/>
        </authorList>
    </citation>
    <scope>NUCLEOTIDE SEQUENCE [LARGE SCALE GENOMIC DNA]</scope>
    <source>
        <strain evidence="2 3">IGB-41</strain>
    </source>
</reference>
<evidence type="ECO:0000313" key="2">
    <source>
        <dbReference type="EMBL" id="KPC54831.1"/>
    </source>
</evidence>
<comment type="caution">
    <text evidence="2">The sequence shown here is derived from an EMBL/GenBank/DDBJ whole genome shotgun (WGS) entry which is preliminary data.</text>
</comment>
<protein>
    <submittedName>
        <fullName evidence="2">Uncharacterized protein</fullName>
    </submittedName>
</protein>
<feature type="transmembrane region" description="Helical" evidence="1">
    <location>
        <begin position="26"/>
        <end position="45"/>
    </location>
</feature>